<dbReference type="InterPro" id="IPR036691">
    <property type="entry name" value="Endo/exonu/phosph_ase_sf"/>
</dbReference>
<dbReference type="Gene3D" id="3.60.10.10">
    <property type="entry name" value="Endonuclease/exonuclease/phosphatase"/>
    <property type="match status" value="1"/>
</dbReference>
<name>A0ABM3MY84_GALME</name>
<dbReference type="GeneID" id="128201897"/>
<sequence>MSTSFIDDDFFSCSSKSSSDISYASAFAHDVSISLYAQLTNLMSSNCKNNLNIVHINAQSVPAHYDDLLSAFDSKIVDAVLISESFLKPPLLSTQFSLPGFRLIRNDRVGAGGGGVAIYLRMDISYKIIEQSPSIYSQSAEYLFIEINCHYSKLVLGVYYSPSCHIDYFSSFESNLENLSTLYDHTIILGDFNTCLIKDDHRSHKLRSIISSVNLHLLPLSATHHAPHSSPSLLDLIIVTNPDNVDTFGQTPSPFSYHDLIFVSYKLRMPKRHSKFLFLRNFKGIDLNLLSSDARKIDWSPVLDCPDIDGKVAALNSILIHLYDVHAPLRRIRVKHLPAPWLDETIKTFMAKRDRAKRKYRRSPTEYQLSKMPRPECESFSFSMITECDVKRHLLTISSKATGADGVGTQMLHPIMDELVSIITHIINFSLDTCSFPELWKKAYIIPVPKTSNPSTLTDFRPISILPALSKLLEQIVHKQLSVYLSSNNLLSPLQSGFRPGHSTVSALVKVTDDIRRAMDNHSLTLLVLLVFSSAFNSVDYDILLNILSSLNISPPVINWFNSYLRGRLQCVRHAHVGLRGNEEADRLAKLGIEKGREHQSLPHFTDYISKLKNQCQKDWKEYFNEISKEKGIWYKTIQAEPPHIPWFCGIKINRFT</sequence>
<dbReference type="InterPro" id="IPR000477">
    <property type="entry name" value="RT_dom"/>
</dbReference>
<dbReference type="Pfam" id="PF03372">
    <property type="entry name" value="Exo_endo_phos"/>
    <property type="match status" value="1"/>
</dbReference>
<dbReference type="InterPro" id="IPR043502">
    <property type="entry name" value="DNA/RNA_pol_sf"/>
</dbReference>
<dbReference type="PANTHER" id="PTHR47510:SF3">
    <property type="entry name" value="ENDO_EXONUCLEASE_PHOSPHATASE DOMAIN-CONTAINING PROTEIN"/>
    <property type="match status" value="1"/>
</dbReference>
<dbReference type="SUPFAM" id="SSF56219">
    <property type="entry name" value="DNase I-like"/>
    <property type="match status" value="1"/>
</dbReference>
<evidence type="ECO:0000313" key="3">
    <source>
        <dbReference type="Proteomes" id="UP001652740"/>
    </source>
</evidence>
<evidence type="ECO:0000259" key="2">
    <source>
        <dbReference type="Pfam" id="PF03372"/>
    </source>
</evidence>
<proteinExistence type="predicted"/>
<dbReference type="Pfam" id="PF00078">
    <property type="entry name" value="RVT_1"/>
    <property type="match status" value="1"/>
</dbReference>
<dbReference type="Proteomes" id="UP001652740">
    <property type="component" value="Unplaced"/>
</dbReference>
<feature type="domain" description="Endonuclease/exonuclease/phosphatase" evidence="2">
    <location>
        <begin position="56"/>
        <end position="250"/>
    </location>
</feature>
<evidence type="ECO:0000259" key="1">
    <source>
        <dbReference type="Pfam" id="PF00078"/>
    </source>
</evidence>
<reference evidence="4" key="1">
    <citation type="submission" date="2025-08" db="UniProtKB">
        <authorList>
            <consortium name="RefSeq"/>
        </authorList>
    </citation>
    <scope>IDENTIFICATION</scope>
    <source>
        <tissue evidence="4">Whole larvae</tissue>
    </source>
</reference>
<dbReference type="RefSeq" id="XP_052756195.1">
    <property type="nucleotide sequence ID" value="XM_052900235.1"/>
</dbReference>
<protein>
    <submittedName>
        <fullName evidence="4">Uncharacterized protein LOC128201897</fullName>
    </submittedName>
</protein>
<dbReference type="InterPro" id="IPR005135">
    <property type="entry name" value="Endo/exonuclease/phosphatase"/>
</dbReference>
<feature type="domain" description="Reverse transcriptase" evidence="1">
    <location>
        <begin position="449"/>
        <end position="576"/>
    </location>
</feature>
<organism evidence="3 4">
    <name type="scientific">Galleria mellonella</name>
    <name type="common">Greater wax moth</name>
    <dbReference type="NCBI Taxonomy" id="7137"/>
    <lineage>
        <taxon>Eukaryota</taxon>
        <taxon>Metazoa</taxon>
        <taxon>Ecdysozoa</taxon>
        <taxon>Arthropoda</taxon>
        <taxon>Hexapoda</taxon>
        <taxon>Insecta</taxon>
        <taxon>Pterygota</taxon>
        <taxon>Neoptera</taxon>
        <taxon>Endopterygota</taxon>
        <taxon>Lepidoptera</taxon>
        <taxon>Glossata</taxon>
        <taxon>Ditrysia</taxon>
        <taxon>Pyraloidea</taxon>
        <taxon>Pyralidae</taxon>
        <taxon>Galleriinae</taxon>
        <taxon>Galleria</taxon>
    </lineage>
</organism>
<gene>
    <name evidence="4" type="primary">LOC128201897</name>
</gene>
<evidence type="ECO:0000313" key="4">
    <source>
        <dbReference type="RefSeq" id="XP_052756195.1"/>
    </source>
</evidence>
<dbReference type="PANTHER" id="PTHR47510">
    <property type="entry name" value="REVERSE TRANSCRIPTASE DOMAIN-CONTAINING PROTEIN"/>
    <property type="match status" value="1"/>
</dbReference>
<dbReference type="SUPFAM" id="SSF56672">
    <property type="entry name" value="DNA/RNA polymerases"/>
    <property type="match status" value="1"/>
</dbReference>
<keyword evidence="3" id="KW-1185">Reference proteome</keyword>
<accession>A0ABM3MY84</accession>